<dbReference type="RefSeq" id="WP_380904041.1">
    <property type="nucleotide sequence ID" value="NZ_JBHUEG010000001.1"/>
</dbReference>
<organism evidence="4 5">
    <name type="scientific">Sphingobacterium suaedae</name>
    <dbReference type="NCBI Taxonomy" id="1686402"/>
    <lineage>
        <taxon>Bacteria</taxon>
        <taxon>Pseudomonadati</taxon>
        <taxon>Bacteroidota</taxon>
        <taxon>Sphingobacteriia</taxon>
        <taxon>Sphingobacteriales</taxon>
        <taxon>Sphingobacteriaceae</taxon>
        <taxon>Sphingobacterium</taxon>
    </lineage>
</organism>
<dbReference type="EMBL" id="JBHULR010000004">
    <property type="protein sequence ID" value="MFD2548360.1"/>
    <property type="molecule type" value="Genomic_DNA"/>
</dbReference>
<keyword evidence="3 4" id="KW-0378">Hydrolase</keyword>
<keyword evidence="5" id="KW-1185">Reference proteome</keyword>
<dbReference type="PANTHER" id="PTHR46124:SF4">
    <property type="entry name" value="HYDROLASE TATD"/>
    <property type="match status" value="1"/>
</dbReference>
<dbReference type="PIRSF" id="PIRSF005902">
    <property type="entry name" value="DNase_TatD"/>
    <property type="match status" value="1"/>
</dbReference>
<evidence type="ECO:0000256" key="2">
    <source>
        <dbReference type="ARBA" id="ARBA00022723"/>
    </source>
</evidence>
<dbReference type="InterPro" id="IPR015991">
    <property type="entry name" value="TatD/YcfH-like"/>
</dbReference>
<reference evidence="5" key="1">
    <citation type="journal article" date="2019" name="Int. J. Syst. Evol. Microbiol.">
        <title>The Global Catalogue of Microorganisms (GCM) 10K type strain sequencing project: providing services to taxonomists for standard genome sequencing and annotation.</title>
        <authorList>
            <consortium name="The Broad Institute Genomics Platform"/>
            <consortium name="The Broad Institute Genome Sequencing Center for Infectious Disease"/>
            <person name="Wu L."/>
            <person name="Ma J."/>
        </authorList>
    </citation>
    <scope>NUCLEOTIDE SEQUENCE [LARGE SCALE GENOMIC DNA]</scope>
    <source>
        <strain evidence="5">KCTC 42662</strain>
    </source>
</reference>
<protein>
    <submittedName>
        <fullName evidence="4">TatD family hydrolase</fullName>
        <ecNumber evidence="4">3.1.-.-</ecNumber>
    </submittedName>
</protein>
<evidence type="ECO:0000256" key="1">
    <source>
        <dbReference type="ARBA" id="ARBA00009275"/>
    </source>
</evidence>
<name>A0ABW5KKI4_9SPHI</name>
<comment type="similarity">
    <text evidence="1">Belongs to the metallo-dependent hydrolases superfamily. TatD-type hydrolase family.</text>
</comment>
<dbReference type="PROSITE" id="PS01090">
    <property type="entry name" value="TATD_2"/>
    <property type="match status" value="1"/>
</dbReference>
<comment type="caution">
    <text evidence="4">The sequence shown here is derived from an EMBL/GenBank/DDBJ whole genome shotgun (WGS) entry which is preliminary data.</text>
</comment>
<dbReference type="Proteomes" id="UP001597545">
    <property type="component" value="Unassembled WGS sequence"/>
</dbReference>
<evidence type="ECO:0000313" key="4">
    <source>
        <dbReference type="EMBL" id="MFD2548360.1"/>
    </source>
</evidence>
<evidence type="ECO:0000256" key="3">
    <source>
        <dbReference type="ARBA" id="ARBA00022801"/>
    </source>
</evidence>
<dbReference type="GO" id="GO:0016787">
    <property type="term" value="F:hydrolase activity"/>
    <property type="evidence" value="ECO:0007669"/>
    <property type="project" value="UniProtKB-KW"/>
</dbReference>
<gene>
    <name evidence="4" type="ORF">ACFSR5_11970</name>
</gene>
<dbReference type="Gene3D" id="3.20.20.140">
    <property type="entry name" value="Metal-dependent hydrolases"/>
    <property type="match status" value="1"/>
</dbReference>
<dbReference type="InterPro" id="IPR018228">
    <property type="entry name" value="DNase_TatD-rel_CS"/>
</dbReference>
<dbReference type="NCBIfam" id="TIGR00010">
    <property type="entry name" value="YchF/TatD family DNA exonuclease"/>
    <property type="match status" value="1"/>
</dbReference>
<dbReference type="InterPro" id="IPR032466">
    <property type="entry name" value="Metal_Hydrolase"/>
</dbReference>
<sequence length="260" mass="29530">MSTEPYILTDTHTHIYYHAHTDKLAEQLQRCRDKHIDRLFLPNVDMDSLPLILDTIRNYPDNCFPMLGLHPCSVKENFRTELRTLEQALADLRVFAIGEIGLDLYWDTSTFDFQREAFRIQVGWAKSLGLPIDIHCREAFDELFELLDELKDDKLFGILHCFTGSLEQAKRAIDLGFTLGIGGVVTYKKAGLDLVVKALDLAHIVLETDAPYLAPVPFRGKENESSYLQYVAEKVADLHETTIENVAAITTANSKRIFGI</sequence>
<accession>A0ABW5KKI4</accession>
<keyword evidence="2" id="KW-0479">Metal-binding</keyword>
<proteinExistence type="inferred from homology"/>
<dbReference type="EC" id="3.1.-.-" evidence="4"/>
<dbReference type="Pfam" id="PF01026">
    <property type="entry name" value="TatD_DNase"/>
    <property type="match status" value="1"/>
</dbReference>
<dbReference type="PANTHER" id="PTHR46124">
    <property type="entry name" value="D-AMINOACYL-TRNA DEACYLASE"/>
    <property type="match status" value="1"/>
</dbReference>
<dbReference type="PROSITE" id="PS01091">
    <property type="entry name" value="TATD_3"/>
    <property type="match status" value="1"/>
</dbReference>
<dbReference type="InterPro" id="IPR001130">
    <property type="entry name" value="TatD-like"/>
</dbReference>
<dbReference type="CDD" id="cd01310">
    <property type="entry name" value="TatD_DNAse"/>
    <property type="match status" value="1"/>
</dbReference>
<dbReference type="SUPFAM" id="SSF51556">
    <property type="entry name" value="Metallo-dependent hydrolases"/>
    <property type="match status" value="1"/>
</dbReference>
<evidence type="ECO:0000313" key="5">
    <source>
        <dbReference type="Proteomes" id="UP001597545"/>
    </source>
</evidence>